<feature type="domain" description="SGNH hydrolase-type esterase" evidence="1">
    <location>
        <begin position="178"/>
        <end position="358"/>
    </location>
</feature>
<evidence type="ECO:0000259" key="2">
    <source>
        <dbReference type="Pfam" id="PF14607"/>
    </source>
</evidence>
<dbReference type="Gene3D" id="3.40.50.1110">
    <property type="entry name" value="SGNH hydrolase"/>
    <property type="match status" value="1"/>
</dbReference>
<dbReference type="EMBL" id="QMFB01000014">
    <property type="protein sequence ID" value="RAV18916.1"/>
    <property type="molecule type" value="Genomic_DNA"/>
</dbReference>
<sequence length="363" mass="40557">MDIHKLDRFMRTDGRSGEGAIAWHSPLQPPFRISGFAWLRDGSGFRRLPHLPEGAVREPVDKLADCTAGGQICFRTDSRRVELRVALKAPALMYHMPATGQCGFDAYVGEPGFKIYGGTVKFDPRLKEYESTVLELDPGESRIRTITLNFPLYQGVDDISIGLEAEAQVLPPPTYDSEKRVVLYGTSITQGASASRPGMAYPNILSRSINLEFINLGFSGNGRGEPEVAEWVGRVENPACLLLDYEANCLSTAYYRQTLPDFIRVYRSRHPEVPIVLLSKIAIRFEFLKRAEQAERAERLHFQQELAASLRSEGERNLTFVDGTSLIGENDHECTVDGVHPNDLGFKTMADRLLPVLKTVLQL</sequence>
<dbReference type="Proteomes" id="UP000250369">
    <property type="component" value="Unassembled WGS sequence"/>
</dbReference>
<dbReference type="AlphaFoldDB" id="A0A329MHR4"/>
<evidence type="ECO:0000259" key="1">
    <source>
        <dbReference type="Pfam" id="PF14606"/>
    </source>
</evidence>
<dbReference type="InterPro" id="IPR013830">
    <property type="entry name" value="SGNH_hydro"/>
</dbReference>
<dbReference type="InterPro" id="IPR032740">
    <property type="entry name" value="GxDLY"/>
</dbReference>
<dbReference type="Pfam" id="PF14607">
    <property type="entry name" value="GxDLY"/>
    <property type="match status" value="1"/>
</dbReference>
<dbReference type="Pfam" id="PF14606">
    <property type="entry name" value="Lipase_GDSL_3"/>
    <property type="match status" value="1"/>
</dbReference>
<evidence type="ECO:0008006" key="5">
    <source>
        <dbReference type="Google" id="ProtNLM"/>
    </source>
</evidence>
<dbReference type="OrthoDB" id="5624617at2"/>
<evidence type="ECO:0000313" key="3">
    <source>
        <dbReference type="EMBL" id="RAV18916.1"/>
    </source>
</evidence>
<feature type="domain" description="SGNH hydrolase-type esterase N-terminal" evidence="2">
    <location>
        <begin position="22"/>
        <end position="168"/>
    </location>
</feature>
<proteinExistence type="predicted"/>
<dbReference type="InterPro" id="IPR036514">
    <property type="entry name" value="SGNH_hydro_sf"/>
</dbReference>
<gene>
    <name evidence="3" type="ORF">DQG23_22435</name>
</gene>
<name>A0A329MHR4_9BACL</name>
<keyword evidence="4" id="KW-1185">Reference proteome</keyword>
<evidence type="ECO:0000313" key="4">
    <source>
        <dbReference type="Proteomes" id="UP000250369"/>
    </source>
</evidence>
<organism evidence="3 4">
    <name type="scientific">Paenibacillus contaminans</name>
    <dbReference type="NCBI Taxonomy" id="450362"/>
    <lineage>
        <taxon>Bacteria</taxon>
        <taxon>Bacillati</taxon>
        <taxon>Bacillota</taxon>
        <taxon>Bacilli</taxon>
        <taxon>Bacillales</taxon>
        <taxon>Paenibacillaceae</taxon>
        <taxon>Paenibacillus</taxon>
    </lineage>
</organism>
<accession>A0A329MHR4</accession>
<comment type="caution">
    <text evidence="3">The sequence shown here is derived from an EMBL/GenBank/DDBJ whole genome shotgun (WGS) entry which is preliminary data.</text>
</comment>
<dbReference type="Gene3D" id="2.60.120.260">
    <property type="entry name" value="Galactose-binding domain-like"/>
    <property type="match status" value="1"/>
</dbReference>
<dbReference type="RefSeq" id="WP_113033123.1">
    <property type="nucleotide sequence ID" value="NZ_QMFB01000014.1"/>
</dbReference>
<protein>
    <recommendedName>
        <fullName evidence="5">SGNH hydrolase-type esterase domain-containing protein</fullName>
    </recommendedName>
</protein>
<reference evidence="3 4" key="1">
    <citation type="journal article" date="2009" name="Int. J. Syst. Evol. Microbiol.">
        <title>Paenibacillus contaminans sp. nov., isolated from a contaminated laboratory plate.</title>
        <authorList>
            <person name="Chou J.H."/>
            <person name="Lee J.H."/>
            <person name="Lin M.C."/>
            <person name="Chang P.S."/>
            <person name="Arun A.B."/>
            <person name="Young C.C."/>
            <person name="Chen W.M."/>
        </authorList>
    </citation>
    <scope>NUCLEOTIDE SEQUENCE [LARGE SCALE GENOMIC DNA]</scope>
    <source>
        <strain evidence="3 4">CKOBP-6</strain>
    </source>
</reference>
<dbReference type="SUPFAM" id="SSF52266">
    <property type="entry name" value="SGNH hydrolase"/>
    <property type="match status" value="1"/>
</dbReference>